<evidence type="ECO:0000313" key="7">
    <source>
        <dbReference type="Proteomes" id="UP000662904"/>
    </source>
</evidence>
<keyword evidence="4" id="KW-1133">Transmembrane helix</keyword>
<evidence type="ECO:0000256" key="3">
    <source>
        <dbReference type="ARBA" id="ARBA00022777"/>
    </source>
</evidence>
<protein>
    <recommendedName>
        <fullName evidence="5">SpoOB alpha-helical domain-containing protein</fullName>
    </recommendedName>
</protein>
<dbReference type="AlphaFoldDB" id="A0A8A0RRY7"/>
<gene>
    <name evidence="6" type="ORF">H0A61_02670</name>
</gene>
<evidence type="ECO:0000256" key="4">
    <source>
        <dbReference type="SAM" id="Phobius"/>
    </source>
</evidence>
<dbReference type="KEGG" id="kme:H0A61_02670"/>
<dbReference type="RefSeq" id="WP_206707578.1">
    <property type="nucleotide sequence ID" value="NZ_CP059066.1"/>
</dbReference>
<dbReference type="GO" id="GO:0000155">
    <property type="term" value="F:phosphorelay sensor kinase activity"/>
    <property type="evidence" value="ECO:0007669"/>
    <property type="project" value="InterPro"/>
</dbReference>
<proteinExistence type="predicted"/>
<feature type="transmembrane region" description="Helical" evidence="4">
    <location>
        <begin position="86"/>
        <end position="106"/>
    </location>
</feature>
<name>A0A8A0RRY7_9FIRM</name>
<dbReference type="Gene3D" id="1.10.287.130">
    <property type="match status" value="1"/>
</dbReference>
<dbReference type="Pfam" id="PF14689">
    <property type="entry name" value="SPOB_a"/>
    <property type="match status" value="1"/>
</dbReference>
<dbReference type="InterPro" id="IPR039506">
    <property type="entry name" value="SPOB_a"/>
</dbReference>
<sequence>MIGVILFRLRIKKNKFILLNIEGKSWDTVEYVIEFYLISIGVRFMGMHFINIFKKNKGNFYFLVFGIQWLFLVLLSLILIKKGGKTFIILAIGTNIFILELIITILNMSKYRKKYINIKKEYRLCRDIVRCLRLEKHDFLNRLQVISGFVQLKKYDKINPQIKKITEETTTTSQMSRIKFRPLKAIFFSALRLARKYNIYINIEVDELFFRRMAVPEKDREELSYCMKMLLFSIIAEFKNINVKNKRILIHLRSNNKDGIYLILCYNAALSNRIKDQIEKLDGHISENGNCMKVEVKKEETVFKIRFNPSTKKLSRKHYITNTPT</sequence>
<keyword evidence="4" id="KW-0812">Transmembrane</keyword>
<keyword evidence="4" id="KW-0472">Membrane</keyword>
<feature type="transmembrane region" description="Helical" evidence="4">
    <location>
        <begin position="35"/>
        <end position="53"/>
    </location>
</feature>
<feature type="transmembrane region" description="Helical" evidence="4">
    <location>
        <begin position="60"/>
        <end position="80"/>
    </location>
</feature>
<evidence type="ECO:0000313" key="6">
    <source>
        <dbReference type="EMBL" id="QSQ10269.1"/>
    </source>
</evidence>
<dbReference type="EMBL" id="CP059066">
    <property type="protein sequence ID" value="QSQ10269.1"/>
    <property type="molecule type" value="Genomic_DNA"/>
</dbReference>
<evidence type="ECO:0000256" key="1">
    <source>
        <dbReference type="ARBA" id="ARBA00022553"/>
    </source>
</evidence>
<keyword evidence="1" id="KW-0597">Phosphoprotein</keyword>
<evidence type="ECO:0000256" key="2">
    <source>
        <dbReference type="ARBA" id="ARBA00022679"/>
    </source>
</evidence>
<keyword evidence="3" id="KW-0418">Kinase</keyword>
<feature type="domain" description="SpoOB alpha-helical" evidence="5">
    <location>
        <begin position="125"/>
        <end position="178"/>
    </location>
</feature>
<keyword evidence="2" id="KW-0808">Transferase</keyword>
<reference evidence="6" key="1">
    <citation type="submission" date="2020-07" db="EMBL/GenBank/DDBJ databases">
        <title>Koleobacter methoxysyntrophicus gen. nov., sp. nov., a novel anaerobic bacterium isolated from deep subsurface oil field and proposal of Koleobacterales ord. nov. in the phylum Firmicutes.</title>
        <authorList>
            <person name="Sakamoto S."/>
            <person name="Tamaki H."/>
        </authorList>
    </citation>
    <scope>NUCLEOTIDE SEQUENCE</scope>
    <source>
        <strain evidence="6">NRmbB1</strain>
    </source>
</reference>
<evidence type="ECO:0000259" key="5">
    <source>
        <dbReference type="Pfam" id="PF14689"/>
    </source>
</evidence>
<dbReference type="Proteomes" id="UP000662904">
    <property type="component" value="Chromosome"/>
</dbReference>
<dbReference type="InterPro" id="IPR016120">
    <property type="entry name" value="Sig_transdc_His_kin_SpoOB"/>
</dbReference>
<organism evidence="6 7">
    <name type="scientific">Koleobacter methoxysyntrophicus</name>
    <dbReference type="NCBI Taxonomy" id="2751313"/>
    <lineage>
        <taxon>Bacteria</taxon>
        <taxon>Bacillati</taxon>
        <taxon>Bacillota</taxon>
        <taxon>Clostridia</taxon>
        <taxon>Koleobacterales</taxon>
        <taxon>Koleobacteraceae</taxon>
        <taxon>Koleobacter</taxon>
    </lineage>
</organism>
<keyword evidence="7" id="KW-1185">Reference proteome</keyword>
<accession>A0A8A0RRY7</accession>
<dbReference type="SUPFAM" id="SSF55890">
    <property type="entry name" value="Sporulation response regulatory protein Spo0B"/>
    <property type="match status" value="1"/>
</dbReference>